<organism evidence="3 4">
    <name type="scientific">Hydrogenispora ethanolica</name>
    <dbReference type="NCBI Taxonomy" id="1082276"/>
    <lineage>
        <taxon>Bacteria</taxon>
        <taxon>Bacillati</taxon>
        <taxon>Bacillota</taxon>
        <taxon>Hydrogenispora</taxon>
    </lineage>
</organism>
<keyword evidence="1" id="KW-0732">Signal</keyword>
<dbReference type="SMART" id="SM00014">
    <property type="entry name" value="acidPPc"/>
    <property type="match status" value="1"/>
</dbReference>
<dbReference type="AlphaFoldDB" id="A0A4R1RK78"/>
<dbReference type="Gene3D" id="1.20.144.10">
    <property type="entry name" value="Phosphatidic acid phosphatase type 2/haloperoxidase"/>
    <property type="match status" value="1"/>
</dbReference>
<comment type="caution">
    <text evidence="3">The sequence shown here is derived from an EMBL/GenBank/DDBJ whole genome shotgun (WGS) entry which is preliminary data.</text>
</comment>
<name>A0A4R1RK78_HYDET</name>
<reference evidence="3 4" key="1">
    <citation type="submission" date="2019-03" db="EMBL/GenBank/DDBJ databases">
        <title>Genomic Encyclopedia of Type Strains, Phase IV (KMG-IV): sequencing the most valuable type-strain genomes for metagenomic binning, comparative biology and taxonomic classification.</title>
        <authorList>
            <person name="Goeker M."/>
        </authorList>
    </citation>
    <scope>NUCLEOTIDE SEQUENCE [LARGE SCALE GENOMIC DNA]</scope>
    <source>
        <strain evidence="3 4">LX-B</strain>
    </source>
</reference>
<evidence type="ECO:0000259" key="2">
    <source>
        <dbReference type="SMART" id="SM00014"/>
    </source>
</evidence>
<evidence type="ECO:0000313" key="3">
    <source>
        <dbReference type="EMBL" id="TCL66583.1"/>
    </source>
</evidence>
<dbReference type="EMBL" id="SLUN01000015">
    <property type="protein sequence ID" value="TCL66583.1"/>
    <property type="molecule type" value="Genomic_DNA"/>
</dbReference>
<feature type="chain" id="PRO_5020335192" evidence="1">
    <location>
        <begin position="24"/>
        <end position="275"/>
    </location>
</feature>
<keyword evidence="4" id="KW-1185">Reference proteome</keyword>
<proteinExistence type="predicted"/>
<dbReference type="SUPFAM" id="SSF48317">
    <property type="entry name" value="Acid phosphatase/Vanadium-dependent haloperoxidase"/>
    <property type="match status" value="1"/>
</dbReference>
<dbReference type="Proteomes" id="UP000295008">
    <property type="component" value="Unassembled WGS sequence"/>
</dbReference>
<dbReference type="RefSeq" id="WP_165908006.1">
    <property type="nucleotide sequence ID" value="NZ_SLUN01000015.1"/>
</dbReference>
<accession>A0A4R1RK78</accession>
<protein>
    <submittedName>
        <fullName evidence="3">Membrane-associated phospholipid phosphatase</fullName>
    </submittedName>
</protein>
<dbReference type="InterPro" id="IPR036938">
    <property type="entry name" value="PAP2/HPO_sf"/>
</dbReference>
<evidence type="ECO:0000313" key="4">
    <source>
        <dbReference type="Proteomes" id="UP000295008"/>
    </source>
</evidence>
<dbReference type="InterPro" id="IPR000326">
    <property type="entry name" value="PAP2/HPO"/>
</dbReference>
<sequence>MAFFRITLLVMCLLCSWNGTAWASDSGAAEAETDPYSFGKQCVADFRTLLAAPLDWEREEWQKAGWVLAITAGLYLEDGSIRDSVQERRNEDTDRLARWTRPFGDIRVTAPLLAGFYYWGSRTGDEQATRAALLAGESLVVSGMLTAGLKLAGHRRRPDSGAPYDAWDGPGFSLDHDSFPSYHTASSFAIATILSDVYREKRYLPPLAYSLAALTGWSRVNDDVHWASDVFAGAVIGYATAKMVLAGHSDAGRKISLQPTFGADGRTGLVGTVRF</sequence>
<feature type="domain" description="Phosphatidic acid phosphatase type 2/haloperoxidase" evidence="2">
    <location>
        <begin position="129"/>
        <end position="245"/>
    </location>
</feature>
<dbReference type="Pfam" id="PF01569">
    <property type="entry name" value="PAP2"/>
    <property type="match status" value="1"/>
</dbReference>
<dbReference type="PANTHER" id="PTHR14969:SF13">
    <property type="entry name" value="AT30094P"/>
    <property type="match status" value="1"/>
</dbReference>
<dbReference type="PANTHER" id="PTHR14969">
    <property type="entry name" value="SPHINGOSINE-1-PHOSPHATE PHOSPHOHYDROLASE"/>
    <property type="match status" value="1"/>
</dbReference>
<evidence type="ECO:0000256" key="1">
    <source>
        <dbReference type="SAM" id="SignalP"/>
    </source>
</evidence>
<gene>
    <name evidence="3" type="ORF">EDC14_1015126</name>
</gene>
<feature type="signal peptide" evidence="1">
    <location>
        <begin position="1"/>
        <end position="23"/>
    </location>
</feature>